<keyword evidence="2" id="KW-1185">Reference proteome</keyword>
<dbReference type="Proteomes" id="UP001320706">
    <property type="component" value="Unassembled WGS sequence"/>
</dbReference>
<gene>
    <name evidence="1" type="ORF">M8818_005177</name>
</gene>
<dbReference type="EMBL" id="JAMKPW020000028">
    <property type="protein sequence ID" value="KAK8204332.1"/>
    <property type="molecule type" value="Genomic_DNA"/>
</dbReference>
<accession>A0ACC3SA77</accession>
<organism evidence="1 2">
    <name type="scientific">Zalaria obscura</name>
    <dbReference type="NCBI Taxonomy" id="2024903"/>
    <lineage>
        <taxon>Eukaryota</taxon>
        <taxon>Fungi</taxon>
        <taxon>Dikarya</taxon>
        <taxon>Ascomycota</taxon>
        <taxon>Pezizomycotina</taxon>
        <taxon>Dothideomycetes</taxon>
        <taxon>Dothideomycetidae</taxon>
        <taxon>Dothideales</taxon>
        <taxon>Zalariaceae</taxon>
        <taxon>Zalaria</taxon>
    </lineage>
</organism>
<reference evidence="1" key="1">
    <citation type="submission" date="2024-02" db="EMBL/GenBank/DDBJ databases">
        <title>Metagenome Assembled Genome of Zalaria obscura JY119.</title>
        <authorList>
            <person name="Vighnesh L."/>
            <person name="Jagadeeshwari U."/>
            <person name="Venkata Ramana C."/>
            <person name="Sasikala C."/>
        </authorList>
    </citation>
    <scope>NUCLEOTIDE SEQUENCE</scope>
    <source>
        <strain evidence="1">JY119</strain>
    </source>
</reference>
<protein>
    <submittedName>
        <fullName evidence="1">Uncharacterized protein</fullName>
    </submittedName>
</protein>
<comment type="caution">
    <text evidence="1">The sequence shown here is derived from an EMBL/GenBank/DDBJ whole genome shotgun (WGS) entry which is preliminary data.</text>
</comment>
<proteinExistence type="predicted"/>
<evidence type="ECO:0000313" key="1">
    <source>
        <dbReference type="EMBL" id="KAK8204332.1"/>
    </source>
</evidence>
<name>A0ACC3SA77_9PEZI</name>
<evidence type="ECO:0000313" key="2">
    <source>
        <dbReference type="Proteomes" id="UP001320706"/>
    </source>
</evidence>
<sequence length="101" mass="11395">MPRLSGLQRDVLSLYRQCLRAARNKTEFRSVRTVQDSSPRRNSAANFIDADRSSANMLPLTRKTLVLSNTCYGKATGNSRSTNHQESVISDYDSPSHYIRS</sequence>